<dbReference type="OrthoDB" id="9810761at2"/>
<dbReference type="Pfam" id="PF00437">
    <property type="entry name" value="T2SSE"/>
    <property type="match status" value="1"/>
</dbReference>
<comment type="similarity">
    <text evidence="1">Belongs to the GSP E family.</text>
</comment>
<dbReference type="CDD" id="cd01130">
    <property type="entry name" value="VirB11-like_ATPase"/>
    <property type="match status" value="1"/>
</dbReference>
<evidence type="ECO:0000256" key="2">
    <source>
        <dbReference type="SAM" id="MobiDB-lite"/>
    </source>
</evidence>
<accession>A0A087A6Q1</accession>
<dbReference type="Proteomes" id="UP000029072">
    <property type="component" value="Unassembled WGS sequence"/>
</dbReference>
<proteinExistence type="inferred from homology"/>
<dbReference type="SMART" id="SM00382">
    <property type="entry name" value="AAA"/>
    <property type="match status" value="1"/>
</dbReference>
<evidence type="ECO:0000313" key="4">
    <source>
        <dbReference type="EMBL" id="KFI54451.1"/>
    </source>
</evidence>
<evidence type="ECO:0000259" key="3">
    <source>
        <dbReference type="SMART" id="SM00382"/>
    </source>
</evidence>
<evidence type="ECO:0000313" key="5">
    <source>
        <dbReference type="Proteomes" id="UP000029072"/>
    </source>
</evidence>
<protein>
    <submittedName>
        <fullName evidence="4">Type II secretion system protein E</fullName>
    </submittedName>
</protein>
<dbReference type="InterPro" id="IPR050921">
    <property type="entry name" value="T4SS_GSP_E_ATPase"/>
</dbReference>
<dbReference type="PANTHER" id="PTHR30486">
    <property type="entry name" value="TWITCHING MOTILITY PROTEIN PILT"/>
    <property type="match status" value="1"/>
</dbReference>
<reference evidence="4 5" key="1">
    <citation type="submission" date="2014-03" db="EMBL/GenBank/DDBJ databases">
        <title>Genomics of Bifidobacteria.</title>
        <authorList>
            <person name="Ventura M."/>
            <person name="Milani C."/>
            <person name="Lugli G.A."/>
        </authorList>
    </citation>
    <scope>NUCLEOTIDE SEQUENCE [LARGE SCALE GENOMIC DNA]</scope>
    <source>
        <strain evidence="4 5">DSM 23973</strain>
    </source>
</reference>
<evidence type="ECO:0000256" key="1">
    <source>
        <dbReference type="ARBA" id="ARBA00006611"/>
    </source>
</evidence>
<dbReference type="Gene3D" id="3.40.50.300">
    <property type="entry name" value="P-loop containing nucleotide triphosphate hydrolases"/>
    <property type="match status" value="1"/>
</dbReference>
<dbReference type="EMBL" id="JGYS01000008">
    <property type="protein sequence ID" value="KFI54451.1"/>
    <property type="molecule type" value="Genomic_DNA"/>
</dbReference>
<name>A0A087A6Q1_9BIFI</name>
<dbReference type="InterPro" id="IPR001482">
    <property type="entry name" value="T2SS/T4SS_dom"/>
</dbReference>
<organism evidence="4 5">
    <name type="scientific">Bifidobacterium callitrichos DSM 23973</name>
    <dbReference type="NCBI Taxonomy" id="1437609"/>
    <lineage>
        <taxon>Bacteria</taxon>
        <taxon>Bacillati</taxon>
        <taxon>Actinomycetota</taxon>
        <taxon>Actinomycetes</taxon>
        <taxon>Bifidobacteriales</taxon>
        <taxon>Bifidobacteriaceae</taxon>
        <taxon>Bifidobacterium</taxon>
    </lineage>
</organism>
<feature type="region of interest" description="Disordered" evidence="2">
    <location>
        <begin position="335"/>
        <end position="444"/>
    </location>
</feature>
<dbReference type="PANTHER" id="PTHR30486:SF6">
    <property type="entry name" value="TYPE IV PILUS RETRACTATION ATPASE PILT"/>
    <property type="match status" value="1"/>
</dbReference>
<gene>
    <name evidence="4" type="ORF">BCAL_1386</name>
</gene>
<dbReference type="AlphaFoldDB" id="A0A087A6Q1"/>
<dbReference type="GO" id="GO:0016887">
    <property type="term" value="F:ATP hydrolysis activity"/>
    <property type="evidence" value="ECO:0007669"/>
    <property type="project" value="InterPro"/>
</dbReference>
<dbReference type="STRING" id="1437609.BCAL_1386"/>
<feature type="compositionally biased region" description="Pro residues" evidence="2">
    <location>
        <begin position="435"/>
        <end position="444"/>
    </location>
</feature>
<dbReference type="eggNOG" id="COG4962">
    <property type="taxonomic scope" value="Bacteria"/>
</dbReference>
<feature type="domain" description="AAA+ ATPase" evidence="3">
    <location>
        <begin position="133"/>
        <end position="286"/>
    </location>
</feature>
<dbReference type="Gene3D" id="3.30.450.90">
    <property type="match status" value="1"/>
</dbReference>
<sequence>MTDLIFGPLEEIVRNPRVTDVAVTCDGKVWADQGEGMCEYSARIPFRSPQVVRDYAVQLCAQLGRRLDDAQPIADASSEEGVRIHAVIAPLVPQGASISIRLPDRMFSPLSALGAKGLFPLAWLPLMRGFVANHATVLITGGTGAGKTTLLKALLGECGPTERVITVEEVRELGALPLTNRVSLATRESNVEGSGAIGLPDLVKATLRMRPDRVVLGECRGEEIADLLRAYNSGHHGGMTTLHADSVARVPSRLISLGLLAGLAPQAMTMLSHDAFDVVIHVERTTNGRHIAQIGRLVDRHGDLDGQPLCIWDGVSPPKLDAGWEAFVERWSVASDDRSDGGRTDASTSTATAEGRRTHDTNSSRGTADTAEPTPTAGMMSVALPPRPTPQRARARHAAPAKSYEDTHENAGATAATVAMARHERKHEWKGASPCLPPRPSSSH</sequence>
<feature type="compositionally biased region" description="Low complexity" evidence="2">
    <location>
        <begin position="411"/>
        <end position="420"/>
    </location>
</feature>
<dbReference type="SUPFAM" id="SSF52540">
    <property type="entry name" value="P-loop containing nucleoside triphosphate hydrolases"/>
    <property type="match status" value="1"/>
</dbReference>
<dbReference type="InterPro" id="IPR003593">
    <property type="entry name" value="AAA+_ATPase"/>
</dbReference>
<comment type="caution">
    <text evidence="4">The sequence shown here is derived from an EMBL/GenBank/DDBJ whole genome shotgun (WGS) entry which is preliminary data.</text>
</comment>
<dbReference type="InterPro" id="IPR027417">
    <property type="entry name" value="P-loop_NTPase"/>
</dbReference>